<reference evidence="5" key="1">
    <citation type="submission" date="2020-10" db="EMBL/GenBank/DDBJ databases">
        <authorList>
            <person name="Gilroy R."/>
        </authorList>
    </citation>
    <scope>NUCLEOTIDE SEQUENCE</scope>
    <source>
        <strain evidence="5">ChiHjej10B9-9673</strain>
    </source>
</reference>
<keyword evidence="1 2" id="KW-0238">DNA-binding</keyword>
<dbReference type="Pfam" id="PF00440">
    <property type="entry name" value="TetR_N"/>
    <property type="match status" value="1"/>
</dbReference>
<dbReference type="InterPro" id="IPR001647">
    <property type="entry name" value="HTH_TetR"/>
</dbReference>
<organism evidence="5 6">
    <name type="scientific">Candidatus Scatomorpha merdipullorum</name>
    <dbReference type="NCBI Taxonomy" id="2840927"/>
    <lineage>
        <taxon>Bacteria</taxon>
        <taxon>Bacillati</taxon>
        <taxon>Bacillota</taxon>
        <taxon>Clostridia</taxon>
        <taxon>Eubacteriales</taxon>
        <taxon>Candidatus Scatomorpha</taxon>
    </lineage>
</organism>
<name>A0A9D1JUT7_9FIRM</name>
<dbReference type="Proteomes" id="UP000824001">
    <property type="component" value="Unassembled WGS sequence"/>
</dbReference>
<dbReference type="InterPro" id="IPR009057">
    <property type="entry name" value="Homeodomain-like_sf"/>
</dbReference>
<gene>
    <name evidence="5" type="ORF">IAC18_03395</name>
</gene>
<evidence type="ECO:0000256" key="1">
    <source>
        <dbReference type="ARBA" id="ARBA00023125"/>
    </source>
</evidence>
<evidence type="ECO:0000313" key="6">
    <source>
        <dbReference type="Proteomes" id="UP000824001"/>
    </source>
</evidence>
<protein>
    <submittedName>
        <fullName evidence="5">TetR/AcrR family transcriptional regulator</fullName>
    </submittedName>
</protein>
<feature type="DNA-binding region" description="H-T-H motif" evidence="2">
    <location>
        <begin position="69"/>
        <end position="88"/>
    </location>
</feature>
<dbReference type="PROSITE" id="PS50977">
    <property type="entry name" value="HTH_TETR_2"/>
    <property type="match status" value="1"/>
</dbReference>
<reference evidence="5" key="2">
    <citation type="journal article" date="2021" name="PeerJ">
        <title>Extensive microbial diversity within the chicken gut microbiome revealed by metagenomics and culture.</title>
        <authorList>
            <person name="Gilroy R."/>
            <person name="Ravi A."/>
            <person name="Getino M."/>
            <person name="Pursley I."/>
            <person name="Horton D.L."/>
            <person name="Alikhan N.F."/>
            <person name="Baker D."/>
            <person name="Gharbi K."/>
            <person name="Hall N."/>
            <person name="Watson M."/>
            <person name="Adriaenssens E.M."/>
            <person name="Foster-Nyarko E."/>
            <person name="Jarju S."/>
            <person name="Secka A."/>
            <person name="Antonio M."/>
            <person name="Oren A."/>
            <person name="Chaudhuri R.R."/>
            <person name="La Ragione R."/>
            <person name="Hildebrand F."/>
            <person name="Pallen M.J."/>
        </authorList>
    </citation>
    <scope>NUCLEOTIDE SEQUENCE</scope>
    <source>
        <strain evidence="5">ChiHjej10B9-9673</strain>
    </source>
</reference>
<feature type="region of interest" description="Disordered" evidence="3">
    <location>
        <begin position="1"/>
        <end position="20"/>
    </location>
</feature>
<dbReference type="PANTHER" id="PTHR43479:SF7">
    <property type="entry name" value="TETR-FAMILY TRANSCRIPTIONAL REGULATOR"/>
    <property type="match status" value="1"/>
</dbReference>
<dbReference type="Gene3D" id="1.10.357.10">
    <property type="entry name" value="Tetracycline Repressor, domain 2"/>
    <property type="match status" value="1"/>
</dbReference>
<evidence type="ECO:0000313" key="5">
    <source>
        <dbReference type="EMBL" id="HIS66591.1"/>
    </source>
</evidence>
<dbReference type="EMBL" id="DVJK01000093">
    <property type="protein sequence ID" value="HIS66591.1"/>
    <property type="molecule type" value="Genomic_DNA"/>
</dbReference>
<evidence type="ECO:0000259" key="4">
    <source>
        <dbReference type="PROSITE" id="PS50977"/>
    </source>
</evidence>
<dbReference type="InterPro" id="IPR050624">
    <property type="entry name" value="HTH-type_Tx_Regulator"/>
</dbReference>
<feature type="domain" description="HTH tetR-type" evidence="4">
    <location>
        <begin position="46"/>
        <end position="106"/>
    </location>
</feature>
<dbReference type="PANTHER" id="PTHR43479">
    <property type="entry name" value="ACREF/ENVCD OPERON REPRESSOR-RELATED"/>
    <property type="match status" value="1"/>
</dbReference>
<evidence type="ECO:0000256" key="3">
    <source>
        <dbReference type="SAM" id="MobiDB-lite"/>
    </source>
</evidence>
<accession>A0A9D1JUT7</accession>
<proteinExistence type="predicted"/>
<dbReference type="InterPro" id="IPR039532">
    <property type="entry name" value="TetR_C_Firmicutes"/>
</dbReference>
<sequence length="226" mass="25930">MAVGTVTSTVEEEPEVRTAAPVKTPRRSTAVRVPGVNAEKVDRRVRKTKRQLREALTTLLLQKSFSEITVREISELADVNRGTFYTHYRDTADLLGQLEDTFLERLQGINVVVKRQDWEGATYAYLEEVLALCHDNADIYRALVRNNGDMDFQKRFVSTLRNQYLHNFLAHVCRTEERIREMYCAYIVQGMLAIVALWLDSGMKETPEQMARLGGDFIMRGVKGLR</sequence>
<dbReference type="Pfam" id="PF14278">
    <property type="entry name" value="TetR_C_8"/>
    <property type="match status" value="1"/>
</dbReference>
<evidence type="ECO:0000256" key="2">
    <source>
        <dbReference type="PROSITE-ProRule" id="PRU00335"/>
    </source>
</evidence>
<dbReference type="SUPFAM" id="SSF46689">
    <property type="entry name" value="Homeodomain-like"/>
    <property type="match status" value="1"/>
</dbReference>
<dbReference type="GO" id="GO:0003677">
    <property type="term" value="F:DNA binding"/>
    <property type="evidence" value="ECO:0007669"/>
    <property type="project" value="UniProtKB-UniRule"/>
</dbReference>
<comment type="caution">
    <text evidence="5">The sequence shown here is derived from an EMBL/GenBank/DDBJ whole genome shotgun (WGS) entry which is preliminary data.</text>
</comment>
<dbReference type="AlphaFoldDB" id="A0A9D1JUT7"/>